<dbReference type="InterPro" id="IPR050882">
    <property type="entry name" value="Prepilin_peptidase/N-MTase"/>
</dbReference>
<dbReference type="GO" id="GO:0008168">
    <property type="term" value="F:methyltransferase activity"/>
    <property type="evidence" value="ECO:0007669"/>
    <property type="project" value="UniProtKB-KW"/>
</dbReference>
<dbReference type="GO" id="GO:0004190">
    <property type="term" value="F:aspartic-type endopeptidase activity"/>
    <property type="evidence" value="ECO:0007669"/>
    <property type="project" value="UniProtKB-EC"/>
</dbReference>
<comment type="subcellular location">
    <subcellularLocation>
        <location evidence="1">Cell inner membrane</location>
        <topology evidence="1">Multi-pass membrane protein</topology>
    </subcellularLocation>
    <subcellularLocation>
        <location evidence="9">Cell membrane</location>
        <topology evidence="9">Multi-pass membrane protein</topology>
    </subcellularLocation>
</comment>
<keyword evidence="9" id="KW-0489">Methyltransferase</keyword>
<evidence type="ECO:0000313" key="14">
    <source>
        <dbReference type="Proteomes" id="UP000074310"/>
    </source>
</evidence>
<comment type="function">
    <text evidence="9">Plays an essential role in type IV pili and type II pseudopili formation by proteolytically removing the leader sequence from substrate proteins and subsequently monomethylating the alpha-amino group of the newly exposed N-terminal phenylalanine.</text>
</comment>
<dbReference type="AlphaFoldDB" id="A0A147HVM4"/>
<dbReference type="GO" id="GO:0032259">
    <property type="term" value="P:methylation"/>
    <property type="evidence" value="ECO:0007669"/>
    <property type="project" value="UniProtKB-KW"/>
</dbReference>
<keyword evidence="9" id="KW-0645">Protease</keyword>
<name>A0A147HVM4_9SPHN</name>
<evidence type="ECO:0000256" key="6">
    <source>
        <dbReference type="ARBA" id="ARBA00022989"/>
    </source>
</evidence>
<dbReference type="Gene3D" id="1.20.120.1220">
    <property type="match status" value="1"/>
</dbReference>
<evidence type="ECO:0000313" key="13">
    <source>
        <dbReference type="EMBL" id="KTT68937.1"/>
    </source>
</evidence>
<gene>
    <name evidence="13" type="ORF">NS334_15595</name>
</gene>
<keyword evidence="14" id="KW-1185">Reference proteome</keyword>
<comment type="catalytic activity">
    <reaction evidence="9">
        <text>Typically cleaves a -Gly-|-Phe- bond to release an N-terminal, basic peptide of 5-8 residues from type IV prepilin, and then N-methylates the new N-terminal amino group, the methyl donor being S-adenosyl-L-methionine.</text>
        <dbReference type="EC" id="3.4.23.43"/>
    </reaction>
</comment>
<dbReference type="PRINTS" id="PR00864">
    <property type="entry name" value="PREPILNPTASE"/>
</dbReference>
<evidence type="ECO:0000256" key="7">
    <source>
        <dbReference type="ARBA" id="ARBA00023136"/>
    </source>
</evidence>
<dbReference type="GO" id="GO:0005886">
    <property type="term" value="C:plasma membrane"/>
    <property type="evidence" value="ECO:0007669"/>
    <property type="project" value="UniProtKB-SubCell"/>
</dbReference>
<keyword evidence="3" id="KW-1003">Cell membrane</keyword>
<feature type="transmembrane region" description="Helical" evidence="10">
    <location>
        <begin position="224"/>
        <end position="245"/>
    </location>
</feature>
<dbReference type="PATRIC" id="fig|869719.3.peg.3490"/>
<organism evidence="13 14">
    <name type="scientific">Sphingomonas endophytica</name>
    <dbReference type="NCBI Taxonomy" id="869719"/>
    <lineage>
        <taxon>Bacteria</taxon>
        <taxon>Pseudomonadati</taxon>
        <taxon>Pseudomonadota</taxon>
        <taxon>Alphaproteobacteria</taxon>
        <taxon>Sphingomonadales</taxon>
        <taxon>Sphingomonadaceae</taxon>
        <taxon>Sphingomonas</taxon>
    </lineage>
</organism>
<dbReference type="Proteomes" id="UP000074310">
    <property type="component" value="Unassembled WGS sequence"/>
</dbReference>
<feature type="domain" description="Prepilin peptidase A24 N-terminal" evidence="12">
    <location>
        <begin position="10"/>
        <end position="90"/>
    </location>
</feature>
<evidence type="ECO:0000256" key="10">
    <source>
        <dbReference type="SAM" id="Phobius"/>
    </source>
</evidence>
<dbReference type="Pfam" id="PF01478">
    <property type="entry name" value="Peptidase_A24"/>
    <property type="match status" value="1"/>
</dbReference>
<feature type="transmembrane region" description="Helical" evidence="10">
    <location>
        <begin position="189"/>
        <end position="212"/>
    </location>
</feature>
<dbReference type="EMBL" id="LDTB01000081">
    <property type="protein sequence ID" value="KTT68937.1"/>
    <property type="molecule type" value="Genomic_DNA"/>
</dbReference>
<keyword evidence="6 10" id="KW-1133">Transmembrane helix</keyword>
<dbReference type="RefSeq" id="WP_241491993.1">
    <property type="nucleotide sequence ID" value="NZ_LDTB01000081.1"/>
</dbReference>
<dbReference type="PANTHER" id="PTHR30487:SF0">
    <property type="entry name" value="PREPILIN LEADER PEPTIDASE_N-METHYLTRANSFERASE-RELATED"/>
    <property type="match status" value="1"/>
</dbReference>
<dbReference type="InterPro" id="IPR000045">
    <property type="entry name" value="Prepilin_IV_endopep_pep"/>
</dbReference>
<feature type="transmembrane region" description="Helical" evidence="10">
    <location>
        <begin position="125"/>
        <end position="143"/>
    </location>
</feature>
<comment type="caution">
    <text evidence="13">The sequence shown here is derived from an EMBL/GenBank/DDBJ whole genome shotgun (WGS) entry which is preliminary data.</text>
</comment>
<evidence type="ECO:0000256" key="9">
    <source>
        <dbReference type="RuleBase" id="RU003794"/>
    </source>
</evidence>
<evidence type="ECO:0000256" key="5">
    <source>
        <dbReference type="ARBA" id="ARBA00022692"/>
    </source>
</evidence>
<proteinExistence type="inferred from homology"/>
<comment type="similarity">
    <text evidence="2 8">Belongs to the peptidase A24 family.</text>
</comment>
<sequence length="247" mass="25495">MAAVAVALGVLGAIIGSFLATIAVRWPEDRSILHGRSACDGCGRTLRARDLVPLASWVAARGRCRACGARIDARHALIELGCALIGVSAALVAPGWAALAGAGFGWLLLVLAAMDAKDFWLPDPLVAALAIVALAGVTVSPPALDERLIGGAGGFALLWLVAAGYRRWRGREGMGGGDPKLFGAIGLALGWRLLPPVLLVAGLVGLGWVAFQRLRGRAVAADDMLPLGTLLAIAAYPAWLVMIGMRA</sequence>
<dbReference type="PANTHER" id="PTHR30487">
    <property type="entry name" value="TYPE 4 PREPILIN-LIKE PROTEINS LEADER PEPTIDE-PROCESSING ENZYME"/>
    <property type="match status" value="1"/>
</dbReference>
<evidence type="ECO:0000256" key="8">
    <source>
        <dbReference type="RuleBase" id="RU003793"/>
    </source>
</evidence>
<keyword evidence="9" id="KW-0808">Transferase</keyword>
<evidence type="ECO:0000256" key="4">
    <source>
        <dbReference type="ARBA" id="ARBA00022519"/>
    </source>
</evidence>
<keyword evidence="9" id="KW-0378">Hydrolase</keyword>
<evidence type="ECO:0000259" key="12">
    <source>
        <dbReference type="Pfam" id="PF06750"/>
    </source>
</evidence>
<protein>
    <recommendedName>
        <fullName evidence="9">Prepilin leader peptidase/N-methyltransferase</fullName>
        <ecNumber evidence="9">2.1.1.-</ecNumber>
        <ecNumber evidence="9">3.4.23.43</ecNumber>
    </recommendedName>
</protein>
<evidence type="ECO:0000256" key="3">
    <source>
        <dbReference type="ARBA" id="ARBA00022475"/>
    </source>
</evidence>
<feature type="domain" description="Prepilin type IV endopeptidase peptidase" evidence="11">
    <location>
        <begin position="104"/>
        <end position="208"/>
    </location>
</feature>
<keyword evidence="5 9" id="KW-0812">Transmembrane</keyword>
<dbReference type="Pfam" id="PF06750">
    <property type="entry name" value="A24_N_bact"/>
    <property type="match status" value="1"/>
</dbReference>
<feature type="transmembrane region" description="Helical" evidence="10">
    <location>
        <begin position="149"/>
        <end position="168"/>
    </location>
</feature>
<keyword evidence="4" id="KW-0997">Cell inner membrane</keyword>
<keyword evidence="9" id="KW-0511">Multifunctional enzyme</keyword>
<evidence type="ECO:0000256" key="2">
    <source>
        <dbReference type="ARBA" id="ARBA00005801"/>
    </source>
</evidence>
<dbReference type="InterPro" id="IPR010627">
    <property type="entry name" value="Prepilin_pept_A24_N"/>
</dbReference>
<accession>A0A147HVM4</accession>
<reference evidence="13 14" key="1">
    <citation type="journal article" date="2016" name="Front. Microbiol.">
        <title>Genomic Resource of Rice Seed Associated Bacteria.</title>
        <authorList>
            <person name="Midha S."/>
            <person name="Bansal K."/>
            <person name="Sharma S."/>
            <person name="Kumar N."/>
            <person name="Patil P.P."/>
            <person name="Chaudhry V."/>
            <person name="Patil P.B."/>
        </authorList>
    </citation>
    <scope>NUCLEOTIDE SEQUENCE [LARGE SCALE GENOMIC DNA]</scope>
    <source>
        <strain evidence="13 14">NS334</strain>
    </source>
</reference>
<keyword evidence="7 10" id="KW-0472">Membrane</keyword>
<evidence type="ECO:0000256" key="1">
    <source>
        <dbReference type="ARBA" id="ARBA00004429"/>
    </source>
</evidence>
<evidence type="ECO:0000259" key="11">
    <source>
        <dbReference type="Pfam" id="PF01478"/>
    </source>
</evidence>
<dbReference type="EC" id="2.1.1.-" evidence="9"/>
<dbReference type="InterPro" id="IPR014032">
    <property type="entry name" value="Peptidase_A24A_bac"/>
</dbReference>
<dbReference type="GO" id="GO:0006465">
    <property type="term" value="P:signal peptide processing"/>
    <property type="evidence" value="ECO:0007669"/>
    <property type="project" value="TreeGrafter"/>
</dbReference>
<dbReference type="EC" id="3.4.23.43" evidence="9"/>